<dbReference type="InterPro" id="IPR001138">
    <property type="entry name" value="Zn2Cys6_DnaBD"/>
</dbReference>
<dbReference type="PANTHER" id="PTHR47338">
    <property type="entry name" value="ZN(II)2CYS6 TRANSCRIPTION FACTOR (EUROFUNG)-RELATED"/>
    <property type="match status" value="1"/>
</dbReference>
<evidence type="ECO:0000256" key="2">
    <source>
        <dbReference type="ARBA" id="ARBA00022723"/>
    </source>
</evidence>
<evidence type="ECO:0000313" key="8">
    <source>
        <dbReference type="Proteomes" id="UP001219525"/>
    </source>
</evidence>
<evidence type="ECO:0008006" key="9">
    <source>
        <dbReference type="Google" id="ProtNLM"/>
    </source>
</evidence>
<keyword evidence="4" id="KW-0804">Transcription</keyword>
<feature type="region of interest" description="Disordered" evidence="6">
    <location>
        <begin position="414"/>
        <end position="458"/>
    </location>
</feature>
<evidence type="ECO:0000256" key="1">
    <source>
        <dbReference type="ARBA" id="ARBA00004123"/>
    </source>
</evidence>
<evidence type="ECO:0000256" key="3">
    <source>
        <dbReference type="ARBA" id="ARBA00023015"/>
    </source>
</evidence>
<dbReference type="InterPro" id="IPR050815">
    <property type="entry name" value="TF_fung"/>
</dbReference>
<feature type="region of interest" description="Disordered" evidence="6">
    <location>
        <begin position="97"/>
        <end position="124"/>
    </location>
</feature>
<sequence length="458" mass="50432">MSVDDKRDSAKSRAQPLRRGRACLVCRKCDGKSPMCGPCKRAPKEEPCEFTEIFSRTDLLENTVFRLRSRITELERGSPKSIDHSHLQCWPPPELSRSDSPFGGSSAGSPSSPHSASSSQSPFFGAQEPPTAMIQMLLDYFLPHGVQFGFFLRLDHFKESALLRFGDALRPSPALLSVVYLWGIHLSQSEPLLSSEPVFLKRAQQQLSIEISESRHPTHLLHTVQAQVLLSTYMFRNRRCLEAEFHANSAATLVLGYRLHQILSARPPARSPSFTATEPTVFLAPPQSAVEEGERIRAFWAVACLQSSLHMALRSASTSLSILECASKDIDTPWPLEIADYEAELFPTAYHGQETITAFLTDDPPLASAPSTLHAKAAVLLHRASRLGSKWSPSACFASPSAILTFPRQIYSPKHSRHIPHPAPGSIAASASSGTPSRRYTPSTRTPRPRAPSCSCTR</sequence>
<keyword evidence="8" id="KW-1185">Reference proteome</keyword>
<dbReference type="GO" id="GO:0008270">
    <property type="term" value="F:zinc ion binding"/>
    <property type="evidence" value="ECO:0007669"/>
    <property type="project" value="InterPro"/>
</dbReference>
<dbReference type="EMBL" id="JARJCW010000061">
    <property type="protein sequence ID" value="KAJ7200848.1"/>
    <property type="molecule type" value="Genomic_DNA"/>
</dbReference>
<comment type="subcellular location">
    <subcellularLocation>
        <location evidence="1">Nucleus</location>
    </subcellularLocation>
</comment>
<protein>
    <recommendedName>
        <fullName evidence="9">Zn(2)-C6 fungal-type domain-containing protein</fullName>
    </recommendedName>
</protein>
<name>A0AAD6V2X6_9AGAR</name>
<dbReference type="Gene3D" id="4.10.240.10">
    <property type="entry name" value="Zn(2)-C6 fungal-type DNA-binding domain"/>
    <property type="match status" value="1"/>
</dbReference>
<dbReference type="InterPro" id="IPR036864">
    <property type="entry name" value="Zn2-C6_fun-type_DNA-bd_sf"/>
</dbReference>
<feature type="compositionally biased region" description="Low complexity" evidence="6">
    <location>
        <begin position="98"/>
        <end position="124"/>
    </location>
</feature>
<dbReference type="CDD" id="cd00067">
    <property type="entry name" value="GAL4"/>
    <property type="match status" value="1"/>
</dbReference>
<keyword evidence="3" id="KW-0805">Transcription regulation</keyword>
<dbReference type="CDD" id="cd12148">
    <property type="entry name" value="fungal_TF_MHR"/>
    <property type="match status" value="1"/>
</dbReference>
<dbReference type="PANTHER" id="PTHR47338:SF29">
    <property type="entry name" value="ZN(2)-C6 FUNGAL-TYPE DOMAIN-CONTAINING PROTEIN"/>
    <property type="match status" value="1"/>
</dbReference>
<reference evidence="7" key="1">
    <citation type="submission" date="2023-03" db="EMBL/GenBank/DDBJ databases">
        <title>Massive genome expansion in bonnet fungi (Mycena s.s.) driven by repeated elements and novel gene families across ecological guilds.</title>
        <authorList>
            <consortium name="Lawrence Berkeley National Laboratory"/>
            <person name="Harder C.B."/>
            <person name="Miyauchi S."/>
            <person name="Viragh M."/>
            <person name="Kuo A."/>
            <person name="Thoen E."/>
            <person name="Andreopoulos B."/>
            <person name="Lu D."/>
            <person name="Skrede I."/>
            <person name="Drula E."/>
            <person name="Henrissat B."/>
            <person name="Morin E."/>
            <person name="Kohler A."/>
            <person name="Barry K."/>
            <person name="LaButti K."/>
            <person name="Morin E."/>
            <person name="Salamov A."/>
            <person name="Lipzen A."/>
            <person name="Mereny Z."/>
            <person name="Hegedus B."/>
            <person name="Baldrian P."/>
            <person name="Stursova M."/>
            <person name="Weitz H."/>
            <person name="Taylor A."/>
            <person name="Grigoriev I.V."/>
            <person name="Nagy L.G."/>
            <person name="Martin F."/>
            <person name="Kauserud H."/>
        </authorList>
    </citation>
    <scope>NUCLEOTIDE SEQUENCE</scope>
    <source>
        <strain evidence="7">9144</strain>
    </source>
</reference>
<dbReference type="GO" id="GO:0005634">
    <property type="term" value="C:nucleus"/>
    <property type="evidence" value="ECO:0007669"/>
    <property type="project" value="UniProtKB-SubCell"/>
</dbReference>
<gene>
    <name evidence="7" type="ORF">GGX14DRAFT_502746</name>
</gene>
<feature type="compositionally biased region" description="Low complexity" evidence="6">
    <location>
        <begin position="424"/>
        <end position="446"/>
    </location>
</feature>
<keyword evidence="2" id="KW-0479">Metal-binding</keyword>
<organism evidence="7 8">
    <name type="scientific">Mycena pura</name>
    <dbReference type="NCBI Taxonomy" id="153505"/>
    <lineage>
        <taxon>Eukaryota</taxon>
        <taxon>Fungi</taxon>
        <taxon>Dikarya</taxon>
        <taxon>Basidiomycota</taxon>
        <taxon>Agaricomycotina</taxon>
        <taxon>Agaricomycetes</taxon>
        <taxon>Agaricomycetidae</taxon>
        <taxon>Agaricales</taxon>
        <taxon>Marasmiineae</taxon>
        <taxon>Mycenaceae</taxon>
        <taxon>Mycena</taxon>
    </lineage>
</organism>
<evidence type="ECO:0000256" key="4">
    <source>
        <dbReference type="ARBA" id="ARBA00023163"/>
    </source>
</evidence>
<proteinExistence type="predicted"/>
<keyword evidence="5" id="KW-0539">Nucleus</keyword>
<dbReference type="Proteomes" id="UP001219525">
    <property type="component" value="Unassembled WGS sequence"/>
</dbReference>
<evidence type="ECO:0000256" key="6">
    <source>
        <dbReference type="SAM" id="MobiDB-lite"/>
    </source>
</evidence>
<comment type="caution">
    <text evidence="7">The sequence shown here is derived from an EMBL/GenBank/DDBJ whole genome shotgun (WGS) entry which is preliminary data.</text>
</comment>
<dbReference type="AlphaFoldDB" id="A0AAD6V2X6"/>
<dbReference type="GO" id="GO:0000981">
    <property type="term" value="F:DNA-binding transcription factor activity, RNA polymerase II-specific"/>
    <property type="evidence" value="ECO:0007669"/>
    <property type="project" value="InterPro"/>
</dbReference>
<accession>A0AAD6V2X6</accession>
<evidence type="ECO:0000313" key="7">
    <source>
        <dbReference type="EMBL" id="KAJ7200848.1"/>
    </source>
</evidence>
<evidence type="ECO:0000256" key="5">
    <source>
        <dbReference type="ARBA" id="ARBA00023242"/>
    </source>
</evidence>